<dbReference type="Pfam" id="PF02374">
    <property type="entry name" value="ArsA_ATPase"/>
    <property type="match status" value="1"/>
</dbReference>
<dbReference type="GO" id="GO:0016887">
    <property type="term" value="F:ATP hydrolysis activity"/>
    <property type="evidence" value="ECO:0007669"/>
    <property type="project" value="InterPro"/>
</dbReference>
<evidence type="ECO:0000256" key="2">
    <source>
        <dbReference type="ARBA" id="ARBA00052296"/>
    </source>
</evidence>
<proteinExistence type="inferred from homology"/>
<dbReference type="InterPro" id="IPR016300">
    <property type="entry name" value="ATPase_ArsA/GET3"/>
</dbReference>
<dbReference type="EC" id="7.3.2.7" evidence="3"/>
<protein>
    <recommendedName>
        <fullName evidence="3">arsenite-transporting ATPase</fullName>
        <ecNumber evidence="3">7.3.2.7</ecNumber>
    </recommendedName>
</protein>
<evidence type="ECO:0000256" key="3">
    <source>
        <dbReference type="ARBA" id="ARBA00066752"/>
    </source>
</evidence>
<evidence type="ECO:0000256" key="1">
    <source>
        <dbReference type="ARBA" id="ARBA00011040"/>
    </source>
</evidence>
<dbReference type="NCBIfam" id="TIGR00345">
    <property type="entry name" value="GET3_arsA_TRC40"/>
    <property type="match status" value="1"/>
</dbReference>
<accession>E0XTH3</accession>
<comment type="similarity">
    <text evidence="1">Belongs to the arsA ATPase family.</text>
</comment>
<dbReference type="PANTHER" id="PTHR10803:SF3">
    <property type="entry name" value="ATPASE GET3"/>
    <property type="match status" value="1"/>
</dbReference>
<dbReference type="CDD" id="cd02035">
    <property type="entry name" value="ArsA"/>
    <property type="match status" value="1"/>
</dbReference>
<organism evidence="5">
    <name type="scientific">uncultured Oceanospirillales bacterium HF0130_25G24</name>
    <dbReference type="NCBI Taxonomy" id="710744"/>
    <lineage>
        <taxon>Bacteria</taxon>
        <taxon>Pseudomonadati</taxon>
        <taxon>Pseudomonadota</taxon>
        <taxon>Gammaproteobacteria</taxon>
        <taxon>Oceanospirillales</taxon>
        <taxon>environmental samples</taxon>
    </lineage>
</organism>
<dbReference type="AlphaFoldDB" id="E0XTH3"/>
<dbReference type="InterPro" id="IPR027417">
    <property type="entry name" value="P-loop_NTPase"/>
</dbReference>
<dbReference type="GO" id="GO:0015446">
    <property type="term" value="F:ATPase-coupled arsenite transmembrane transporter activity"/>
    <property type="evidence" value="ECO:0007669"/>
    <property type="project" value="UniProtKB-EC"/>
</dbReference>
<dbReference type="Gene3D" id="3.40.50.300">
    <property type="entry name" value="P-loop containing nucleotide triphosphate hydrolases"/>
    <property type="match status" value="1"/>
</dbReference>
<dbReference type="GO" id="GO:0005524">
    <property type="term" value="F:ATP binding"/>
    <property type="evidence" value="ECO:0007669"/>
    <property type="project" value="InterPro"/>
</dbReference>
<name>E0XTH3_9GAMM</name>
<dbReference type="PANTHER" id="PTHR10803">
    <property type="entry name" value="ARSENICAL PUMP-DRIVING ATPASE ARSENITE-TRANSLOCATING ATPASE"/>
    <property type="match status" value="1"/>
</dbReference>
<comment type="catalytic activity">
    <reaction evidence="2">
        <text>arsenite(in) + ATP + H2O = arsenite(out) + ADP + phosphate + H(+)</text>
        <dbReference type="Rhea" id="RHEA:11348"/>
        <dbReference type="ChEBI" id="CHEBI:15377"/>
        <dbReference type="ChEBI" id="CHEBI:15378"/>
        <dbReference type="ChEBI" id="CHEBI:29242"/>
        <dbReference type="ChEBI" id="CHEBI:30616"/>
        <dbReference type="ChEBI" id="CHEBI:43474"/>
        <dbReference type="ChEBI" id="CHEBI:456216"/>
        <dbReference type="EC" id="7.3.2.7"/>
    </reaction>
</comment>
<dbReference type="EMBL" id="GU474872">
    <property type="protein sequence ID" value="ADI17714.1"/>
    <property type="molecule type" value="Genomic_DNA"/>
</dbReference>
<reference evidence="5" key="1">
    <citation type="journal article" date="2011" name="Environ. Microbiol.">
        <title>Time-series analyses of Monterey Bay coastal microbial picoplankton using a 'genome proxy' microarray.</title>
        <authorList>
            <person name="Rich V.I."/>
            <person name="Pham V.D."/>
            <person name="Eppley J."/>
            <person name="Shi Y."/>
            <person name="DeLong E.F."/>
        </authorList>
    </citation>
    <scope>NUCLEOTIDE SEQUENCE</scope>
</reference>
<sequence length="327" mass="36235">MLLKLATTKKILFFGGKGGVGKTTVSAATAAACANLGAKVLLVSTDPAHNLGHLFDRSIGGKPTRIAAGLDALELDPHETVNTHLKEISSSLHRLMPTNLYSEVDKHITLAKDAPGMHEAAILERMADVVEEGLKDYDKIIFDTAPSGHTARLMVLPEVMSAWTEGLIKRREKADRFAEFVRELGEDTSMQDKTIGNADDSEQERESGIRQILLRRRHKFHHLRERVADSEMTSFVIVLAAERLPVLETVELHEQLKQANISVDCLVVNKRAPIDSGDFLRERQEQEEIHLATLSNKLPALPKQDIFLRPHDIVGLAAIERMAGQLD</sequence>
<dbReference type="SUPFAM" id="SSF52540">
    <property type="entry name" value="P-loop containing nucleoside triphosphate hydrolases"/>
    <property type="match status" value="1"/>
</dbReference>
<evidence type="ECO:0000313" key="5">
    <source>
        <dbReference type="EMBL" id="ADI17714.1"/>
    </source>
</evidence>
<dbReference type="InterPro" id="IPR025723">
    <property type="entry name" value="ArsA/GET3_ATPase-like"/>
</dbReference>
<feature type="domain" description="ArsA/GET3 Anion-transporting ATPase-like" evidence="4">
    <location>
        <begin position="10"/>
        <end position="326"/>
    </location>
</feature>
<evidence type="ECO:0000259" key="4">
    <source>
        <dbReference type="Pfam" id="PF02374"/>
    </source>
</evidence>
<dbReference type="PROSITE" id="PS51257">
    <property type="entry name" value="PROKAR_LIPOPROTEIN"/>
    <property type="match status" value="1"/>
</dbReference>